<gene>
    <name evidence="1" type="ORF">NIES2119_23820</name>
</gene>
<evidence type="ECO:0000313" key="2">
    <source>
        <dbReference type="Proteomes" id="UP000185860"/>
    </source>
</evidence>
<evidence type="ECO:0008006" key="3">
    <source>
        <dbReference type="Google" id="ProtNLM"/>
    </source>
</evidence>
<name>A0A1U7I9Q9_9CYAN</name>
<dbReference type="EMBL" id="MRCE01000031">
    <property type="protein sequence ID" value="OKH33253.1"/>
    <property type="molecule type" value="Genomic_DNA"/>
</dbReference>
<dbReference type="Proteomes" id="UP000185860">
    <property type="component" value="Unassembled WGS sequence"/>
</dbReference>
<comment type="caution">
    <text evidence="1">The sequence shown here is derived from an EMBL/GenBank/DDBJ whole genome shotgun (WGS) entry which is preliminary data.</text>
</comment>
<dbReference type="AlphaFoldDB" id="A0A1U7I9Q9"/>
<dbReference type="OrthoDB" id="7949332at2"/>
<dbReference type="RefSeq" id="WP_073595990.1">
    <property type="nucleotide sequence ID" value="NZ_MRCE01000031.1"/>
</dbReference>
<protein>
    <recommendedName>
        <fullName evidence="3">LRAT domain-containing protein</fullName>
    </recommendedName>
</protein>
<accession>A0A1U7I9Q9</accession>
<reference evidence="1 2" key="1">
    <citation type="submission" date="2016-11" db="EMBL/GenBank/DDBJ databases">
        <title>Draft Genome Sequences of Nine Cyanobacterial Strains from Diverse Habitats.</title>
        <authorList>
            <person name="Zhu T."/>
            <person name="Hou S."/>
            <person name="Lu X."/>
            <person name="Hess W.R."/>
        </authorList>
    </citation>
    <scope>NUCLEOTIDE SEQUENCE [LARGE SCALE GENOMIC DNA]</scope>
    <source>
        <strain evidence="1 2">IAM M-71</strain>
    </source>
</reference>
<organism evidence="1 2">
    <name type="scientific">[Phormidium ambiguum] IAM M-71</name>
    <dbReference type="NCBI Taxonomy" id="454136"/>
    <lineage>
        <taxon>Bacteria</taxon>
        <taxon>Bacillati</taxon>
        <taxon>Cyanobacteriota</taxon>
        <taxon>Cyanophyceae</taxon>
        <taxon>Oscillatoriophycideae</taxon>
        <taxon>Aerosakkonematales</taxon>
        <taxon>Aerosakkonemataceae</taxon>
        <taxon>Floridanema</taxon>
    </lineage>
</organism>
<dbReference type="STRING" id="454136.NIES2119_23820"/>
<evidence type="ECO:0000313" key="1">
    <source>
        <dbReference type="EMBL" id="OKH33253.1"/>
    </source>
</evidence>
<proteinExistence type="predicted"/>
<sequence>MRVQKNILTDDELIEEIKKCWKPLDCRAGRLVQRFDGVWHFSVALSETFAISWGPIEALQLHDIGSLRVHSLGSEFTDAVKVPYLSKNEILKNLIASVPAFHYKWKYGFQGWNCEHWARLAVSGQPISYQVKEQGFGIFDLFGVLHFRGEAIEHLNKHKLSS</sequence>